<dbReference type="PROSITE" id="PS50931">
    <property type="entry name" value="HTH_LYSR"/>
    <property type="match status" value="1"/>
</dbReference>
<evidence type="ECO:0000259" key="5">
    <source>
        <dbReference type="PROSITE" id="PS50931"/>
    </source>
</evidence>
<dbReference type="STRING" id="1184609.KILIM_011_00310"/>
<organism evidence="6 7">
    <name type="scientific">Kineosphaera limosa NBRC 100340</name>
    <dbReference type="NCBI Taxonomy" id="1184609"/>
    <lineage>
        <taxon>Bacteria</taxon>
        <taxon>Bacillati</taxon>
        <taxon>Actinomycetota</taxon>
        <taxon>Actinomycetes</taxon>
        <taxon>Micrococcales</taxon>
        <taxon>Dermatophilaceae</taxon>
        <taxon>Kineosphaera</taxon>
    </lineage>
</organism>
<sequence length="287" mass="31358">MEVRQLRAFVTVVDEGTFTDAAIALRTSQATVSRTVGALESELGVRLVRRTGRGVALTPEGRRALSHARRVLTECERLVADVAQAESQLRIGFAWAGLGRHNTGMLQRRWTQAYPGSSLVFVHASTPTAGLSEGLADVAVTRREPRDQRMGRAVIGVEARYAAFSRDDPLSRRRTVRLADFAGRVVGIDLKTGTTTVDLFPADTAPAGAREVHGIEEWLALIESGEACGMTTEATARQHTRPSVAYRRVVDAPSVPVWLVWWRDDPPARVRELVAMATALYAETDAD</sequence>
<dbReference type="GO" id="GO:0003677">
    <property type="term" value="F:DNA binding"/>
    <property type="evidence" value="ECO:0007669"/>
    <property type="project" value="UniProtKB-KW"/>
</dbReference>
<evidence type="ECO:0000256" key="1">
    <source>
        <dbReference type="ARBA" id="ARBA00009437"/>
    </source>
</evidence>
<dbReference type="EMBL" id="BAHD01000011">
    <property type="protein sequence ID" value="GAB94758.1"/>
    <property type="molecule type" value="Genomic_DNA"/>
</dbReference>
<dbReference type="Gene3D" id="3.40.190.10">
    <property type="entry name" value="Periplasmic binding protein-like II"/>
    <property type="match status" value="2"/>
</dbReference>
<keyword evidence="4" id="KW-0804">Transcription</keyword>
<evidence type="ECO:0000256" key="2">
    <source>
        <dbReference type="ARBA" id="ARBA00023015"/>
    </source>
</evidence>
<dbReference type="FunFam" id="1.10.10.10:FF:000001">
    <property type="entry name" value="LysR family transcriptional regulator"/>
    <property type="match status" value="1"/>
</dbReference>
<evidence type="ECO:0000313" key="6">
    <source>
        <dbReference type="EMBL" id="GAB94758.1"/>
    </source>
</evidence>
<evidence type="ECO:0000256" key="4">
    <source>
        <dbReference type="ARBA" id="ARBA00023163"/>
    </source>
</evidence>
<proteinExistence type="inferred from homology"/>
<dbReference type="PANTHER" id="PTHR30346:SF28">
    <property type="entry name" value="HTH-TYPE TRANSCRIPTIONAL REGULATOR CYNR"/>
    <property type="match status" value="1"/>
</dbReference>
<dbReference type="Gene3D" id="1.10.10.10">
    <property type="entry name" value="Winged helix-like DNA-binding domain superfamily/Winged helix DNA-binding domain"/>
    <property type="match status" value="1"/>
</dbReference>
<dbReference type="eggNOG" id="COG0583">
    <property type="taxonomic scope" value="Bacteria"/>
</dbReference>
<gene>
    <name evidence="6" type="ORF">KILIM_011_00310</name>
</gene>
<protein>
    <submittedName>
        <fullName evidence="6">Putative LysR family transcriptional regulator</fullName>
    </submittedName>
</protein>
<dbReference type="InterPro" id="IPR005119">
    <property type="entry name" value="LysR_subst-bd"/>
</dbReference>
<dbReference type="AlphaFoldDB" id="K6VEZ2"/>
<dbReference type="GO" id="GO:0003700">
    <property type="term" value="F:DNA-binding transcription factor activity"/>
    <property type="evidence" value="ECO:0007669"/>
    <property type="project" value="InterPro"/>
</dbReference>
<dbReference type="OrthoDB" id="3636008at2"/>
<dbReference type="SUPFAM" id="SSF53850">
    <property type="entry name" value="Periplasmic binding protein-like II"/>
    <property type="match status" value="1"/>
</dbReference>
<dbReference type="Pfam" id="PF00126">
    <property type="entry name" value="HTH_1"/>
    <property type="match status" value="1"/>
</dbReference>
<evidence type="ECO:0000256" key="3">
    <source>
        <dbReference type="ARBA" id="ARBA00023125"/>
    </source>
</evidence>
<keyword evidence="3" id="KW-0238">DNA-binding</keyword>
<reference evidence="6 7" key="1">
    <citation type="submission" date="2012-08" db="EMBL/GenBank/DDBJ databases">
        <title>Whole genome shotgun sequence of Kineosphaera limosa NBRC 100340.</title>
        <authorList>
            <person name="Yoshida I."/>
            <person name="Isaki S."/>
            <person name="Hosoyama A."/>
            <person name="Tsuchikane K."/>
            <person name="Katsumata H."/>
            <person name="Ando Y."/>
            <person name="Ohji S."/>
            <person name="Hamada M."/>
            <person name="Tamura T."/>
            <person name="Yamazoe A."/>
            <person name="Yamazaki S."/>
            <person name="Fujita N."/>
        </authorList>
    </citation>
    <scope>NUCLEOTIDE SEQUENCE [LARGE SCALE GENOMIC DNA]</scope>
    <source>
        <strain evidence="6 7">NBRC 100340</strain>
    </source>
</reference>
<evidence type="ECO:0000313" key="7">
    <source>
        <dbReference type="Proteomes" id="UP000008366"/>
    </source>
</evidence>
<comment type="caution">
    <text evidence="6">The sequence shown here is derived from an EMBL/GenBank/DDBJ whole genome shotgun (WGS) entry which is preliminary data.</text>
</comment>
<accession>K6VEZ2</accession>
<dbReference type="GO" id="GO:0032993">
    <property type="term" value="C:protein-DNA complex"/>
    <property type="evidence" value="ECO:0007669"/>
    <property type="project" value="TreeGrafter"/>
</dbReference>
<dbReference type="Pfam" id="PF03466">
    <property type="entry name" value="LysR_substrate"/>
    <property type="match status" value="1"/>
</dbReference>
<dbReference type="SUPFAM" id="SSF46785">
    <property type="entry name" value="Winged helix' DNA-binding domain"/>
    <property type="match status" value="1"/>
</dbReference>
<name>K6VEZ2_9MICO</name>
<dbReference type="InterPro" id="IPR036388">
    <property type="entry name" value="WH-like_DNA-bd_sf"/>
</dbReference>
<keyword evidence="2" id="KW-0805">Transcription regulation</keyword>
<keyword evidence="7" id="KW-1185">Reference proteome</keyword>
<dbReference type="InterPro" id="IPR036390">
    <property type="entry name" value="WH_DNA-bd_sf"/>
</dbReference>
<dbReference type="Proteomes" id="UP000008366">
    <property type="component" value="Unassembled WGS sequence"/>
</dbReference>
<dbReference type="RefSeq" id="WP_006591290.1">
    <property type="nucleotide sequence ID" value="NZ_BAHD01000011.1"/>
</dbReference>
<dbReference type="PANTHER" id="PTHR30346">
    <property type="entry name" value="TRANSCRIPTIONAL DUAL REGULATOR HCAR-RELATED"/>
    <property type="match status" value="1"/>
</dbReference>
<comment type="similarity">
    <text evidence="1">Belongs to the LysR transcriptional regulatory family.</text>
</comment>
<dbReference type="PRINTS" id="PR00039">
    <property type="entry name" value="HTHLYSR"/>
</dbReference>
<feature type="domain" description="HTH lysR-type" evidence="5">
    <location>
        <begin position="1"/>
        <end position="58"/>
    </location>
</feature>
<dbReference type="InterPro" id="IPR000847">
    <property type="entry name" value="LysR_HTH_N"/>
</dbReference>